<name>A0ABS5IFW1_9PROT</name>
<keyword evidence="1" id="KW-0732">Signal</keyword>
<feature type="domain" description="Cupin type-2" evidence="2">
    <location>
        <begin position="59"/>
        <end position="128"/>
    </location>
</feature>
<dbReference type="InterPro" id="IPR013096">
    <property type="entry name" value="Cupin_2"/>
</dbReference>
<evidence type="ECO:0000313" key="3">
    <source>
        <dbReference type="EMBL" id="MBR9973316.1"/>
    </source>
</evidence>
<dbReference type="Gene3D" id="2.60.120.10">
    <property type="entry name" value="Jelly Rolls"/>
    <property type="match status" value="1"/>
</dbReference>
<accession>A0ABS5IFW1</accession>
<dbReference type="Proteomes" id="UP000680714">
    <property type="component" value="Unassembled WGS sequence"/>
</dbReference>
<dbReference type="InterPro" id="IPR011051">
    <property type="entry name" value="RmlC_Cupin_sf"/>
</dbReference>
<sequence length="141" mass="14927">MLKPFKTATLTLLLGGALAMPALAADAYPTKPLLKTTKTIIGETIVYPTTGPAEVKADIVTIAPGAETVFHRHGVPMFAYILKGTAVVDYGDKGMKTYKPGDSFVEAMMTTHRGTNPGTEPVEILAVYMGAEGSNNVIPMK</sequence>
<protein>
    <submittedName>
        <fullName evidence="3">Cupin domain-containing protein</fullName>
    </submittedName>
</protein>
<comment type="caution">
    <text evidence="3">The sequence shown here is derived from an EMBL/GenBank/DDBJ whole genome shotgun (WGS) entry which is preliminary data.</text>
</comment>
<dbReference type="PANTHER" id="PTHR38599:SF1">
    <property type="entry name" value="CUPIN DOMAIN PROTEIN (AFU_ORTHOLOGUE AFUA_3G13620)"/>
    <property type="match status" value="1"/>
</dbReference>
<organism evidence="3 4">
    <name type="scientific">Magnetospirillum sulfuroxidans</name>
    <dbReference type="NCBI Taxonomy" id="611300"/>
    <lineage>
        <taxon>Bacteria</taxon>
        <taxon>Pseudomonadati</taxon>
        <taxon>Pseudomonadota</taxon>
        <taxon>Alphaproteobacteria</taxon>
        <taxon>Rhodospirillales</taxon>
        <taxon>Rhodospirillaceae</taxon>
        <taxon>Magnetospirillum</taxon>
    </lineage>
</organism>
<feature type="chain" id="PRO_5047212405" evidence="1">
    <location>
        <begin position="25"/>
        <end position="141"/>
    </location>
</feature>
<reference evidence="3 4" key="1">
    <citation type="submission" date="2021-04" db="EMBL/GenBank/DDBJ databases">
        <title>Magnetospirillum sulfuroxidans sp. nov., a facultative chemolithoautotrophic sulfur-oxidizing alphaproteobacterium isolated from freshwater sediment and proposals for Paramagetospirillum gen. nov., and Magnetospirillaceae fam. nov.</title>
        <authorList>
            <person name="Koziaeva V."/>
            <person name="Geelhoed J.S."/>
            <person name="Sorokin D.Y."/>
            <person name="Grouzdev D.S."/>
        </authorList>
    </citation>
    <scope>NUCLEOTIDE SEQUENCE [LARGE SCALE GENOMIC DNA]</scope>
    <source>
        <strain evidence="3 4">J10</strain>
    </source>
</reference>
<dbReference type="RefSeq" id="WP_211550932.1">
    <property type="nucleotide sequence ID" value="NZ_JAGTUF010000021.1"/>
</dbReference>
<proteinExistence type="predicted"/>
<feature type="signal peptide" evidence="1">
    <location>
        <begin position="1"/>
        <end position="24"/>
    </location>
</feature>
<dbReference type="InterPro" id="IPR014710">
    <property type="entry name" value="RmlC-like_jellyroll"/>
</dbReference>
<dbReference type="Pfam" id="PF07883">
    <property type="entry name" value="Cupin_2"/>
    <property type="match status" value="1"/>
</dbReference>
<evidence type="ECO:0000256" key="1">
    <source>
        <dbReference type="SAM" id="SignalP"/>
    </source>
</evidence>
<dbReference type="CDD" id="cd02236">
    <property type="entry name" value="cupin_CV2614-like"/>
    <property type="match status" value="1"/>
</dbReference>
<dbReference type="PANTHER" id="PTHR38599">
    <property type="entry name" value="CUPIN DOMAIN PROTEIN (AFU_ORTHOLOGUE AFUA_3G13620)"/>
    <property type="match status" value="1"/>
</dbReference>
<evidence type="ECO:0000259" key="2">
    <source>
        <dbReference type="Pfam" id="PF07883"/>
    </source>
</evidence>
<evidence type="ECO:0000313" key="4">
    <source>
        <dbReference type="Proteomes" id="UP000680714"/>
    </source>
</evidence>
<dbReference type="SUPFAM" id="SSF51182">
    <property type="entry name" value="RmlC-like cupins"/>
    <property type="match status" value="1"/>
</dbReference>
<gene>
    <name evidence="3" type="ORF">KEC16_16450</name>
</gene>
<keyword evidence="4" id="KW-1185">Reference proteome</keyword>
<dbReference type="EMBL" id="JAGTUF010000021">
    <property type="protein sequence ID" value="MBR9973316.1"/>
    <property type="molecule type" value="Genomic_DNA"/>
</dbReference>